<evidence type="ECO:0000256" key="1">
    <source>
        <dbReference type="SAM" id="Phobius"/>
    </source>
</evidence>
<name>A0ABQ5C0I0_9ASTR</name>
<comment type="caution">
    <text evidence="2">The sequence shown here is derived from an EMBL/GenBank/DDBJ whole genome shotgun (WGS) entry which is preliminary data.</text>
</comment>
<dbReference type="EMBL" id="BQNB010013772">
    <property type="protein sequence ID" value="GJT20093.1"/>
    <property type="molecule type" value="Genomic_DNA"/>
</dbReference>
<evidence type="ECO:0000313" key="2">
    <source>
        <dbReference type="EMBL" id="GJT20093.1"/>
    </source>
</evidence>
<reference evidence="2" key="2">
    <citation type="submission" date="2022-01" db="EMBL/GenBank/DDBJ databases">
        <authorList>
            <person name="Yamashiro T."/>
            <person name="Shiraishi A."/>
            <person name="Satake H."/>
            <person name="Nakayama K."/>
        </authorList>
    </citation>
    <scope>NUCLEOTIDE SEQUENCE</scope>
</reference>
<dbReference type="Proteomes" id="UP001151760">
    <property type="component" value="Unassembled WGS sequence"/>
</dbReference>
<proteinExistence type="predicted"/>
<protein>
    <recommendedName>
        <fullName evidence="4">Secreted protein</fullName>
    </recommendedName>
</protein>
<keyword evidence="1" id="KW-1133">Transmembrane helix</keyword>
<accession>A0ABQ5C0I0</accession>
<keyword evidence="1" id="KW-0472">Membrane</keyword>
<organism evidence="2 3">
    <name type="scientific">Tanacetum coccineum</name>
    <dbReference type="NCBI Taxonomy" id="301880"/>
    <lineage>
        <taxon>Eukaryota</taxon>
        <taxon>Viridiplantae</taxon>
        <taxon>Streptophyta</taxon>
        <taxon>Embryophyta</taxon>
        <taxon>Tracheophyta</taxon>
        <taxon>Spermatophyta</taxon>
        <taxon>Magnoliopsida</taxon>
        <taxon>eudicotyledons</taxon>
        <taxon>Gunneridae</taxon>
        <taxon>Pentapetalae</taxon>
        <taxon>asterids</taxon>
        <taxon>campanulids</taxon>
        <taxon>Asterales</taxon>
        <taxon>Asteraceae</taxon>
        <taxon>Asteroideae</taxon>
        <taxon>Anthemideae</taxon>
        <taxon>Anthemidinae</taxon>
        <taxon>Tanacetum</taxon>
    </lineage>
</organism>
<keyword evidence="3" id="KW-1185">Reference proteome</keyword>
<sequence>MPPPPDHLKMQWVWLRAARWGVFVSVVKTTTMVVAVLANKQQQKGACGFCTGKGWGAVGLVVRRKGAFVLGGSRPTRVLLAVGQPWGWHHKGACGGTATRKGCVVGCGSRVSS</sequence>
<evidence type="ECO:0008006" key="4">
    <source>
        <dbReference type="Google" id="ProtNLM"/>
    </source>
</evidence>
<evidence type="ECO:0000313" key="3">
    <source>
        <dbReference type="Proteomes" id="UP001151760"/>
    </source>
</evidence>
<reference evidence="2" key="1">
    <citation type="journal article" date="2022" name="Int. J. Mol. Sci.">
        <title>Draft Genome of Tanacetum Coccineum: Genomic Comparison of Closely Related Tanacetum-Family Plants.</title>
        <authorList>
            <person name="Yamashiro T."/>
            <person name="Shiraishi A."/>
            <person name="Nakayama K."/>
            <person name="Satake H."/>
        </authorList>
    </citation>
    <scope>NUCLEOTIDE SEQUENCE</scope>
</reference>
<feature type="transmembrane region" description="Helical" evidence="1">
    <location>
        <begin position="20"/>
        <end position="38"/>
    </location>
</feature>
<gene>
    <name evidence="2" type="ORF">Tco_0878799</name>
</gene>
<keyword evidence="1" id="KW-0812">Transmembrane</keyword>